<name>A0A8S4GFQ3_PLUXY</name>
<evidence type="ECO:0000313" key="2">
    <source>
        <dbReference type="EMBL" id="CAG9138651.1"/>
    </source>
</evidence>
<evidence type="ECO:0000256" key="1">
    <source>
        <dbReference type="SAM" id="SignalP"/>
    </source>
</evidence>
<dbReference type="EMBL" id="CAJHNJ030000702">
    <property type="protein sequence ID" value="CAG9138651.1"/>
    <property type="molecule type" value="Genomic_DNA"/>
</dbReference>
<proteinExistence type="predicted"/>
<dbReference type="AlphaFoldDB" id="A0A8S4GFQ3"/>
<feature type="chain" id="PRO_5035800225" evidence="1">
    <location>
        <begin position="27"/>
        <end position="116"/>
    </location>
</feature>
<comment type="caution">
    <text evidence="2">The sequence shown here is derived from an EMBL/GenBank/DDBJ whole genome shotgun (WGS) entry which is preliminary data.</text>
</comment>
<keyword evidence="3" id="KW-1185">Reference proteome</keyword>
<reference evidence="2" key="1">
    <citation type="submission" date="2020-11" db="EMBL/GenBank/DDBJ databases">
        <authorList>
            <person name="Whiteford S."/>
        </authorList>
    </citation>
    <scope>NUCLEOTIDE SEQUENCE</scope>
</reference>
<sequence>MAALVARALTLVLPIVLLLVATGGDGKPFFGLSVLDEALTNSTSLFAALSAAHAAHSLQTLAGFMDVLALARNVTVTALTGPWPGAGVRGAGRGARGAGRLICMRPRGVPRRAQNK</sequence>
<gene>
    <name evidence="2" type="ORF">PLXY2_LOCUS16904</name>
</gene>
<feature type="signal peptide" evidence="1">
    <location>
        <begin position="1"/>
        <end position="26"/>
    </location>
</feature>
<accession>A0A8S4GFQ3</accession>
<organism evidence="2 3">
    <name type="scientific">Plutella xylostella</name>
    <name type="common">Diamondback moth</name>
    <name type="synonym">Plutella maculipennis</name>
    <dbReference type="NCBI Taxonomy" id="51655"/>
    <lineage>
        <taxon>Eukaryota</taxon>
        <taxon>Metazoa</taxon>
        <taxon>Ecdysozoa</taxon>
        <taxon>Arthropoda</taxon>
        <taxon>Hexapoda</taxon>
        <taxon>Insecta</taxon>
        <taxon>Pterygota</taxon>
        <taxon>Neoptera</taxon>
        <taxon>Endopterygota</taxon>
        <taxon>Lepidoptera</taxon>
        <taxon>Glossata</taxon>
        <taxon>Ditrysia</taxon>
        <taxon>Yponomeutoidea</taxon>
        <taxon>Plutellidae</taxon>
        <taxon>Plutella</taxon>
    </lineage>
</organism>
<protein>
    <submittedName>
        <fullName evidence="2">(diamondback moth) hypothetical protein</fullName>
    </submittedName>
</protein>
<evidence type="ECO:0000313" key="3">
    <source>
        <dbReference type="Proteomes" id="UP000653454"/>
    </source>
</evidence>
<keyword evidence="1" id="KW-0732">Signal</keyword>
<dbReference type="Proteomes" id="UP000653454">
    <property type="component" value="Unassembled WGS sequence"/>
</dbReference>